<keyword evidence="3" id="KW-0408">Iron</keyword>
<evidence type="ECO:0000256" key="2">
    <source>
        <dbReference type="ARBA" id="ARBA00022723"/>
    </source>
</evidence>
<dbReference type="PANTHER" id="PTHR13847:SF274">
    <property type="entry name" value="RIESKE 2FE-2S IRON-SULFUR PROTEIN YHFW-RELATED"/>
    <property type="match status" value="1"/>
</dbReference>
<dbReference type="InterPro" id="IPR036922">
    <property type="entry name" value="Rieske_2Fe-2S_sf"/>
</dbReference>
<dbReference type="InterPro" id="IPR017941">
    <property type="entry name" value="Rieske_2Fe-2S"/>
</dbReference>
<dbReference type="Gene3D" id="2.102.10.10">
    <property type="entry name" value="Rieske [2Fe-2S] iron-sulphur domain"/>
    <property type="match status" value="1"/>
</dbReference>
<sequence>MPSLWNADRAERSASAAEARAAGTVDVAVIGAGLTGLVTAVLLARAGKDVVVLEARHVGDGTTGNTTGKVSLLQGTKLSRIRAKHSPDTVRDYLTGNSEGQSWLLRYCESHGLSTQIEDAYTYAQSTTGLADADAELRAAREAGLPVSWAMEADVPFPFHGGVRLPEQAQLDPLPVLDSLLVELEEHGGRCLQGVRAESVSGSGPVRIKVRVRNDQPPEQITVDARHCVLATGIPILDRGGFFARVVPERSYCLAFEVPGGVTRPMLLSTDAPTRSVRYATSASGAEHLIVGGAGHTVGRGRDERSGLDELTEWTTRYYPGAQQTHLWSAQDYSPADELPYVGPILPGVDGILVATGFDKWGMTNAVAAGLALSGRVLGGHLPWAGAFASWSPHEFAGVGAALKANLEVGFHLARGWATPRVGRRVSADGAAAVSGPPWRLRAESCVDGAEHSVSAVCPHLGGVLNWNEVDHAWECPLHGSRFAPDGRLLEGPATSDLAGRA</sequence>
<evidence type="ECO:0000259" key="6">
    <source>
        <dbReference type="PROSITE" id="PS51296"/>
    </source>
</evidence>
<dbReference type="Proteomes" id="UP001190465">
    <property type="component" value="Chromosome"/>
</dbReference>
<dbReference type="InterPro" id="IPR036188">
    <property type="entry name" value="FAD/NAD-bd_sf"/>
</dbReference>
<gene>
    <name evidence="7" type="ORF">MU0053_004614</name>
</gene>
<dbReference type="InterPro" id="IPR006076">
    <property type="entry name" value="FAD-dep_OxRdtase"/>
</dbReference>
<evidence type="ECO:0000256" key="1">
    <source>
        <dbReference type="ARBA" id="ARBA00022714"/>
    </source>
</evidence>
<dbReference type="Gene3D" id="3.30.9.10">
    <property type="entry name" value="D-Amino Acid Oxidase, subunit A, domain 2"/>
    <property type="match status" value="1"/>
</dbReference>
<feature type="domain" description="Rieske" evidence="6">
    <location>
        <begin position="448"/>
        <end position="502"/>
    </location>
</feature>
<name>A0ABM9M5J0_9MYCO</name>
<dbReference type="PROSITE" id="PS51296">
    <property type="entry name" value="RIESKE"/>
    <property type="match status" value="1"/>
</dbReference>
<dbReference type="Gene3D" id="3.50.50.60">
    <property type="entry name" value="FAD/NAD(P)-binding domain"/>
    <property type="match status" value="1"/>
</dbReference>
<protein>
    <submittedName>
        <fullName evidence="7">FAD-dependent oxidoreductase</fullName>
    </submittedName>
</protein>
<keyword evidence="1" id="KW-0001">2Fe-2S</keyword>
<reference evidence="7 8" key="1">
    <citation type="submission" date="2023-08" db="EMBL/GenBank/DDBJ databases">
        <authorList>
            <person name="Folkvardsen B D."/>
            <person name="Norman A."/>
        </authorList>
    </citation>
    <scope>NUCLEOTIDE SEQUENCE [LARGE SCALE GENOMIC DNA]</scope>
    <source>
        <strain evidence="7 8">Mu0053</strain>
    </source>
</reference>
<dbReference type="PRINTS" id="PR00162">
    <property type="entry name" value="RIESKE"/>
</dbReference>
<dbReference type="Pfam" id="PF00355">
    <property type="entry name" value="Rieske"/>
    <property type="match status" value="1"/>
</dbReference>
<dbReference type="SUPFAM" id="SSF51905">
    <property type="entry name" value="FAD/NAD(P)-binding domain"/>
    <property type="match status" value="1"/>
</dbReference>
<dbReference type="SUPFAM" id="SSF50022">
    <property type="entry name" value="ISP domain"/>
    <property type="match status" value="1"/>
</dbReference>
<evidence type="ECO:0000256" key="5">
    <source>
        <dbReference type="ARBA" id="ARBA00023157"/>
    </source>
</evidence>
<dbReference type="Pfam" id="PF01266">
    <property type="entry name" value="DAO"/>
    <property type="match status" value="1"/>
</dbReference>
<dbReference type="EMBL" id="OY726397">
    <property type="protein sequence ID" value="CAJ1510444.1"/>
    <property type="molecule type" value="Genomic_DNA"/>
</dbReference>
<keyword evidence="4" id="KW-0411">Iron-sulfur</keyword>
<keyword evidence="5" id="KW-1015">Disulfide bond</keyword>
<keyword evidence="8" id="KW-1185">Reference proteome</keyword>
<evidence type="ECO:0000256" key="4">
    <source>
        <dbReference type="ARBA" id="ARBA00023014"/>
    </source>
</evidence>
<accession>A0ABM9M5J0</accession>
<evidence type="ECO:0000256" key="3">
    <source>
        <dbReference type="ARBA" id="ARBA00023004"/>
    </source>
</evidence>
<proteinExistence type="predicted"/>
<keyword evidence="2" id="KW-0479">Metal-binding</keyword>
<dbReference type="PANTHER" id="PTHR13847">
    <property type="entry name" value="SARCOSINE DEHYDROGENASE-RELATED"/>
    <property type="match status" value="1"/>
</dbReference>
<organism evidence="7 8">
    <name type="scientific">[Mycobacterium] burgundiense</name>
    <dbReference type="NCBI Taxonomy" id="3064286"/>
    <lineage>
        <taxon>Bacteria</taxon>
        <taxon>Bacillati</taxon>
        <taxon>Actinomycetota</taxon>
        <taxon>Actinomycetes</taxon>
        <taxon>Mycobacteriales</taxon>
        <taxon>Mycobacteriaceae</taxon>
        <taxon>Mycolicibacterium</taxon>
    </lineage>
</organism>
<evidence type="ECO:0000313" key="7">
    <source>
        <dbReference type="EMBL" id="CAJ1510444.1"/>
    </source>
</evidence>
<dbReference type="InterPro" id="IPR005805">
    <property type="entry name" value="Rieske_Fe-S_prot_C"/>
</dbReference>
<evidence type="ECO:0000313" key="8">
    <source>
        <dbReference type="Proteomes" id="UP001190465"/>
    </source>
</evidence>
<dbReference type="RefSeq" id="WP_308479890.1">
    <property type="nucleotide sequence ID" value="NZ_OY726397.1"/>
</dbReference>